<reference evidence="2" key="1">
    <citation type="journal article" date="2006" name="PLoS Biol.">
        <title>Macronuclear genome sequence of the ciliate Tetrahymena thermophila, a model eukaryote.</title>
        <authorList>
            <person name="Eisen J.A."/>
            <person name="Coyne R.S."/>
            <person name="Wu M."/>
            <person name="Wu D."/>
            <person name="Thiagarajan M."/>
            <person name="Wortman J.R."/>
            <person name="Badger J.H."/>
            <person name="Ren Q."/>
            <person name="Amedeo P."/>
            <person name="Jones K.M."/>
            <person name="Tallon L.J."/>
            <person name="Delcher A.L."/>
            <person name="Salzberg S.L."/>
            <person name="Silva J.C."/>
            <person name="Haas B.J."/>
            <person name="Majoros W.H."/>
            <person name="Farzad M."/>
            <person name="Carlton J.M."/>
            <person name="Smith R.K. Jr."/>
            <person name="Garg J."/>
            <person name="Pearlman R.E."/>
            <person name="Karrer K.M."/>
            <person name="Sun L."/>
            <person name="Manning G."/>
            <person name="Elde N.C."/>
            <person name="Turkewitz A.P."/>
            <person name="Asai D.J."/>
            <person name="Wilkes D.E."/>
            <person name="Wang Y."/>
            <person name="Cai H."/>
            <person name="Collins K."/>
            <person name="Stewart B.A."/>
            <person name="Lee S.R."/>
            <person name="Wilamowska K."/>
            <person name="Weinberg Z."/>
            <person name="Ruzzo W.L."/>
            <person name="Wloga D."/>
            <person name="Gaertig J."/>
            <person name="Frankel J."/>
            <person name="Tsao C.-C."/>
            <person name="Gorovsky M.A."/>
            <person name="Keeling P.J."/>
            <person name="Waller R.F."/>
            <person name="Patron N.J."/>
            <person name="Cherry J.M."/>
            <person name="Stover N.A."/>
            <person name="Krieger C.J."/>
            <person name="del Toro C."/>
            <person name="Ryder H.F."/>
            <person name="Williamson S.C."/>
            <person name="Barbeau R.A."/>
            <person name="Hamilton E.P."/>
            <person name="Orias E."/>
        </authorList>
    </citation>
    <scope>NUCLEOTIDE SEQUENCE [LARGE SCALE GENOMIC DNA]</scope>
    <source>
        <strain evidence="2">SB210</strain>
    </source>
</reference>
<proteinExistence type="predicted"/>
<gene>
    <name evidence="1" type="ORF">TTHERM_00760670</name>
</gene>
<organism evidence="1 2">
    <name type="scientific">Tetrahymena thermophila (strain SB210)</name>
    <dbReference type="NCBI Taxonomy" id="312017"/>
    <lineage>
        <taxon>Eukaryota</taxon>
        <taxon>Sar</taxon>
        <taxon>Alveolata</taxon>
        <taxon>Ciliophora</taxon>
        <taxon>Intramacronucleata</taxon>
        <taxon>Oligohymenophorea</taxon>
        <taxon>Hymenostomatida</taxon>
        <taxon>Tetrahymenina</taxon>
        <taxon>Tetrahymenidae</taxon>
        <taxon>Tetrahymena</taxon>
    </lineage>
</organism>
<dbReference type="HOGENOM" id="CLU_473727_0_0_1"/>
<dbReference type="EMBL" id="GG662440">
    <property type="protein sequence ID" value="EAR84020.1"/>
    <property type="molecule type" value="Genomic_DNA"/>
</dbReference>
<dbReference type="GeneID" id="7839881"/>
<evidence type="ECO:0000313" key="1">
    <source>
        <dbReference type="EMBL" id="EAR84020.1"/>
    </source>
</evidence>
<dbReference type="InParanoid" id="I7MCI7"/>
<name>I7MCI7_TETTS</name>
<keyword evidence="2" id="KW-1185">Reference proteome</keyword>
<dbReference type="Proteomes" id="UP000009168">
    <property type="component" value="Unassembled WGS sequence"/>
</dbReference>
<dbReference type="AlphaFoldDB" id="I7MCI7"/>
<dbReference type="RefSeq" id="XP_001031683.1">
    <property type="nucleotide sequence ID" value="XM_001031683.1"/>
</dbReference>
<evidence type="ECO:0000313" key="2">
    <source>
        <dbReference type="Proteomes" id="UP000009168"/>
    </source>
</evidence>
<accession>I7MCI7</accession>
<protein>
    <submittedName>
        <fullName evidence="1">Uncharacterized protein</fullName>
    </submittedName>
</protein>
<dbReference type="KEGG" id="tet:TTHERM_00760670"/>
<sequence length="576" mass="68743">MFMNCQLSKCYYKQYQYFKAKQKFEIAQHVLSNQVKQKQLKILEIASQHFKSNSIPKQYPLDEIEQDKPCINQLNEKNLHSSESYHKFIQNVQLTQQKTGNQTKYFNLDLSGSLNNQSANNHELLNYKSELYDQNSLEASQKMLLSKKIQNQESQLSFFQQTKIKRHQLINPQNEQTQLFNSSNKFDLQNNTQQNNNNNNDKSETNMRILYQNFNSYLQYSLSEYFIYKKKYRKAAEILTELFENSQTITSNIPFRIVFNLKQIFDAFKIEDTILQTQNDIFDKINTLNSNSSLLKSHESQLCKQDKQNNCETQSFNYQQQSNNVFQHFNQMIQEEEDHLNKNLNQQNKSIQNFINNQTTCNQINLNLKGQMNYSNFQPIRQTQDQKQNCVQNSEKSSVDDQLNDYYFQFIKNQSKIQQKTSITKLEQSNFFFFDFIAKALDQLISYKYIYTIAENNYNQIHNPSKSNFQVYKQYMSEQLGGLEQEKPLKFIIYQTDQINFIKDSLFLNMCNVLVELNIQIIIFQAQLHDTFSQSYNHKNKEVIKIFKSYNEIVQYLIFKRNSFSKFTQFSYVQYY</sequence>